<protein>
    <submittedName>
        <fullName evidence="1">Uncharacterized protein</fullName>
    </submittedName>
</protein>
<dbReference type="Proteomes" id="UP000530032">
    <property type="component" value="Unassembled WGS sequence"/>
</dbReference>
<organism evidence="1 2">
    <name type="scientific">Comamonas suwonensis</name>
    <dbReference type="NCBI Taxonomy" id="2606214"/>
    <lineage>
        <taxon>Bacteria</taxon>
        <taxon>Pseudomonadati</taxon>
        <taxon>Pseudomonadota</taxon>
        <taxon>Betaproteobacteria</taxon>
        <taxon>Burkholderiales</taxon>
        <taxon>Comamonadaceae</taxon>
        <taxon>Comamonas</taxon>
    </lineage>
</organism>
<proteinExistence type="predicted"/>
<dbReference type="EMBL" id="JABBCQ020000037">
    <property type="protein sequence ID" value="MBI1627049.1"/>
    <property type="molecule type" value="Genomic_DNA"/>
</dbReference>
<accession>A0A843BHA8</accession>
<name>A0A843BHA8_9BURK</name>
<reference evidence="1" key="1">
    <citation type="submission" date="2020-12" db="EMBL/GenBank/DDBJ databases">
        <title>Comamonas sp. nov., isolated from stream water.</title>
        <authorList>
            <person name="Park K.-H."/>
        </authorList>
    </citation>
    <scope>NUCLEOTIDE SEQUENCE</scope>
    <source>
        <strain evidence="1">EJ-4</strain>
    </source>
</reference>
<gene>
    <name evidence="1" type="ORF">HF327_021505</name>
</gene>
<dbReference type="AlphaFoldDB" id="A0A843BHA8"/>
<keyword evidence="2" id="KW-1185">Reference proteome</keyword>
<comment type="caution">
    <text evidence="1">The sequence shown here is derived from an EMBL/GenBank/DDBJ whole genome shotgun (WGS) entry which is preliminary data.</text>
</comment>
<sequence>MSDSLHAFIPIPPMSDEEYEACSYPFKALRPFDNDGVSSNPFQTWRTAKGLVPGTKFLIRARWRGNPLDNRLAGFEVKINLSCATGHNVVLVNGTPIATELMLLQAKCWLRDNGCTYFGLDKLDLEYVVLKSVTPTFLHRLANKQEAQAARNAFRAATELWNVPSPDGKARRKKAFSVGDGEDDTVYLKDRETPLGGYVKDRHSEIEQVFPSAELRDAIFDEGECYLRLEPTLNGVWLRKHKRTRVEDWRMYGQDTVYREAYAVVRKRLRLDEGLRARKPKETDIAKLAPLDQKVLRWHLDNDATHQARSHPAILEKPSKLARQQYFSSMKRRIEKRLHVDISVPWEKQAKATSVKFNALAQYPGMYAPPPGLEYFVFCPAMARRLIHALKVKLDAGRTRSIGRSHIPPELSAPPVVRLGRLVVGAEARQYLDHIGKPLLPFLEAHKCGVFGDVTREEVLALSLAAAAQEPVQSRYALGDRQITVTTEYVAQGAGEPLQPLTTVRCPEAPPMAV</sequence>
<evidence type="ECO:0000313" key="2">
    <source>
        <dbReference type="Proteomes" id="UP000530032"/>
    </source>
</evidence>
<dbReference type="RefSeq" id="WP_198462391.1">
    <property type="nucleotide sequence ID" value="NZ_JABBCQ020000037.1"/>
</dbReference>
<evidence type="ECO:0000313" key="1">
    <source>
        <dbReference type="EMBL" id="MBI1627049.1"/>
    </source>
</evidence>